<reference evidence="2 3" key="1">
    <citation type="submission" date="2019-01" db="EMBL/GenBank/DDBJ databases">
        <title>A draft genome assembly of the solar-powered sea slug Elysia chlorotica.</title>
        <authorList>
            <person name="Cai H."/>
            <person name="Li Q."/>
            <person name="Fang X."/>
            <person name="Li J."/>
            <person name="Curtis N.E."/>
            <person name="Altenburger A."/>
            <person name="Shibata T."/>
            <person name="Feng M."/>
            <person name="Maeda T."/>
            <person name="Schwartz J.A."/>
            <person name="Shigenobu S."/>
            <person name="Lundholm N."/>
            <person name="Nishiyama T."/>
            <person name="Yang H."/>
            <person name="Hasebe M."/>
            <person name="Li S."/>
            <person name="Pierce S.K."/>
            <person name="Wang J."/>
        </authorList>
    </citation>
    <scope>NUCLEOTIDE SEQUENCE [LARGE SCALE GENOMIC DNA]</scope>
    <source>
        <strain evidence="2">EC2010</strain>
        <tissue evidence="2">Whole organism of an adult</tissue>
    </source>
</reference>
<dbReference type="EMBL" id="RQTK01000112">
    <property type="protein sequence ID" value="RUS87408.1"/>
    <property type="molecule type" value="Genomic_DNA"/>
</dbReference>
<gene>
    <name evidence="2" type="ORF">EGW08_004862</name>
</gene>
<dbReference type="PANTHER" id="PTHR46601:SF2">
    <property type="entry name" value="UBIQUITIN-LIKE PROTEASE FAMILY PROFILE DOMAIN-CONTAINING PROTEIN"/>
    <property type="match status" value="1"/>
</dbReference>
<dbReference type="PANTHER" id="PTHR46601">
    <property type="entry name" value="ULP_PROTEASE DOMAIN-CONTAINING PROTEIN"/>
    <property type="match status" value="1"/>
</dbReference>
<feature type="region of interest" description="Disordered" evidence="1">
    <location>
        <begin position="1"/>
        <end position="61"/>
    </location>
</feature>
<organism evidence="2 3">
    <name type="scientific">Elysia chlorotica</name>
    <name type="common">Eastern emerald elysia</name>
    <name type="synonym">Sea slug</name>
    <dbReference type="NCBI Taxonomy" id="188477"/>
    <lineage>
        <taxon>Eukaryota</taxon>
        <taxon>Metazoa</taxon>
        <taxon>Spiralia</taxon>
        <taxon>Lophotrochozoa</taxon>
        <taxon>Mollusca</taxon>
        <taxon>Gastropoda</taxon>
        <taxon>Heterobranchia</taxon>
        <taxon>Euthyneura</taxon>
        <taxon>Panpulmonata</taxon>
        <taxon>Sacoglossa</taxon>
        <taxon>Placobranchoidea</taxon>
        <taxon>Plakobranchidae</taxon>
        <taxon>Elysia</taxon>
    </lineage>
</organism>
<evidence type="ECO:0000313" key="2">
    <source>
        <dbReference type="EMBL" id="RUS87408.1"/>
    </source>
</evidence>
<name>A0A433U0Y7_ELYCH</name>
<accession>A0A433U0Y7</accession>
<sequence>MADTVTSMNETQNTKKKALTGAERNQRYRAKRSNNAEFRASENKRVENVRKKRVKKMSPQELEDYRKKTAERVARCPEAKRAKQEEKKLHISIQRLTSPPSSGKGFKSRQAYSKAVNRINDHLPTSPSKKILAFSGVAKKIGINLDEKFRATVSINQSRALPQDTIDIVSSFFERSDIVWTAPGMRDEVTLWEGGVKKKMRKYYLTMFLREAYKLFQASHSDVRIGFSKFCALKPKNVLLLKDTPSDQCKCQKT</sequence>
<dbReference type="OrthoDB" id="10068393at2759"/>
<proteinExistence type="predicted"/>
<evidence type="ECO:0000256" key="1">
    <source>
        <dbReference type="SAM" id="MobiDB-lite"/>
    </source>
</evidence>
<dbReference type="Proteomes" id="UP000271974">
    <property type="component" value="Unassembled WGS sequence"/>
</dbReference>
<comment type="caution">
    <text evidence="2">The sequence shown here is derived from an EMBL/GenBank/DDBJ whole genome shotgun (WGS) entry which is preliminary data.</text>
</comment>
<evidence type="ECO:0000313" key="3">
    <source>
        <dbReference type="Proteomes" id="UP000271974"/>
    </source>
</evidence>
<protein>
    <submittedName>
        <fullName evidence="2">Uncharacterized protein</fullName>
    </submittedName>
</protein>
<dbReference type="AlphaFoldDB" id="A0A433U0Y7"/>
<feature type="compositionally biased region" description="Polar residues" evidence="1">
    <location>
        <begin position="1"/>
        <end position="12"/>
    </location>
</feature>
<feature type="compositionally biased region" description="Basic and acidic residues" evidence="1">
    <location>
        <begin position="39"/>
        <end position="49"/>
    </location>
</feature>
<keyword evidence="3" id="KW-1185">Reference proteome</keyword>